<keyword evidence="7 8" id="KW-0472">Membrane</keyword>
<feature type="transmembrane region" description="Helical" evidence="8">
    <location>
        <begin position="257"/>
        <end position="279"/>
    </location>
</feature>
<organism evidence="9 10">
    <name type="scientific">Corynebacterium endometrii</name>
    <dbReference type="NCBI Taxonomy" id="2488819"/>
    <lineage>
        <taxon>Bacteria</taxon>
        <taxon>Bacillati</taxon>
        <taxon>Actinomycetota</taxon>
        <taxon>Actinomycetes</taxon>
        <taxon>Mycobacteriales</taxon>
        <taxon>Corynebacteriaceae</taxon>
        <taxon>Corynebacterium</taxon>
    </lineage>
</organism>
<reference evidence="9 10" key="1">
    <citation type="submission" date="2019-04" db="EMBL/GenBank/DDBJ databases">
        <title>Corynebacterium endometrii sp. nov., isolated from the uterus of a cow with endometritis.</title>
        <authorList>
            <person name="Ballas P."/>
            <person name="Ruckert C."/>
            <person name="Wagener K."/>
            <person name="Drillich M."/>
            <person name="Kaempfer P."/>
            <person name="Busse H.-J."/>
            <person name="Ehling-Schulz M."/>
        </authorList>
    </citation>
    <scope>NUCLEOTIDE SEQUENCE [LARGE SCALE GENOMIC DNA]</scope>
    <source>
        <strain evidence="9 10">LMM-1653</strain>
    </source>
</reference>
<feature type="transmembrane region" description="Helical" evidence="8">
    <location>
        <begin position="6"/>
        <end position="29"/>
    </location>
</feature>
<comment type="similarity">
    <text evidence="2">Belongs to the auxin efflux carrier (TC 2.A.69) family.</text>
</comment>
<comment type="subcellular location">
    <subcellularLocation>
        <location evidence="1">Cell membrane</location>
        <topology evidence="1">Multi-pass membrane protein</topology>
    </subcellularLocation>
</comment>
<evidence type="ECO:0000256" key="6">
    <source>
        <dbReference type="ARBA" id="ARBA00022989"/>
    </source>
</evidence>
<dbReference type="Proteomes" id="UP000296352">
    <property type="component" value="Chromosome"/>
</dbReference>
<protein>
    <submittedName>
        <fullName evidence="9">Membrane transport protein</fullName>
    </submittedName>
</protein>
<keyword evidence="6 8" id="KW-1133">Transmembrane helix</keyword>
<keyword evidence="10" id="KW-1185">Reference proteome</keyword>
<feature type="transmembrane region" description="Helical" evidence="8">
    <location>
        <begin position="125"/>
        <end position="152"/>
    </location>
</feature>
<evidence type="ECO:0000313" key="9">
    <source>
        <dbReference type="EMBL" id="QCB28661.1"/>
    </source>
</evidence>
<feature type="transmembrane region" description="Helical" evidence="8">
    <location>
        <begin position="164"/>
        <end position="186"/>
    </location>
</feature>
<keyword evidence="3" id="KW-0813">Transport</keyword>
<evidence type="ECO:0000256" key="5">
    <source>
        <dbReference type="ARBA" id="ARBA00022692"/>
    </source>
</evidence>
<dbReference type="KEGG" id="cee:CENDO_06935"/>
<feature type="transmembrane region" description="Helical" evidence="8">
    <location>
        <begin position="198"/>
        <end position="217"/>
    </location>
</feature>
<dbReference type="AlphaFoldDB" id="A0A4P7QFY3"/>
<evidence type="ECO:0000256" key="2">
    <source>
        <dbReference type="ARBA" id="ARBA00010145"/>
    </source>
</evidence>
<feature type="transmembrane region" description="Helical" evidence="8">
    <location>
        <begin position="229"/>
        <end position="251"/>
    </location>
</feature>
<feature type="transmembrane region" description="Helical" evidence="8">
    <location>
        <begin position="41"/>
        <end position="58"/>
    </location>
</feature>
<evidence type="ECO:0000256" key="4">
    <source>
        <dbReference type="ARBA" id="ARBA00022475"/>
    </source>
</evidence>
<dbReference type="GO" id="GO:0055085">
    <property type="term" value="P:transmembrane transport"/>
    <property type="evidence" value="ECO:0007669"/>
    <property type="project" value="InterPro"/>
</dbReference>
<dbReference type="EMBL" id="CP039247">
    <property type="protein sequence ID" value="QCB28661.1"/>
    <property type="molecule type" value="Genomic_DNA"/>
</dbReference>
<sequence length="310" mass="31545">MSFVDLVAGAIIPVVALLAAGFILNTRFLPNRGLWHGLERLSYFVFTPALFISSISSADLTVVPFGSMLITLVVPLSLTALVIAALKRPLRATGPDLTSLIQGGIRMNTYMGLIISQAIGGSQGVAAFALACAVVVPTVNLISVTGLSIYGASPQGGRAGRPSVVASLAKNPFLLASLAGIALNVAPFDLPRVVAEPIALFAEPAMVIGTLVSGAALKFAVTSKEIVHISAASIIKLLLLPLATAAMGAALGLEGAALAAVVTITAIPTAPSAYVLATIMGGNARLMANITGVQTVLSIVTLPMLLFALL</sequence>
<name>A0A4P7QFY3_9CORY</name>
<dbReference type="Gene3D" id="1.20.1530.20">
    <property type="match status" value="1"/>
</dbReference>
<dbReference type="InterPro" id="IPR004776">
    <property type="entry name" value="Mem_transp_PIN-like"/>
</dbReference>
<evidence type="ECO:0000256" key="1">
    <source>
        <dbReference type="ARBA" id="ARBA00004651"/>
    </source>
</evidence>
<evidence type="ECO:0000256" key="7">
    <source>
        <dbReference type="ARBA" id="ARBA00023136"/>
    </source>
</evidence>
<keyword evidence="5 8" id="KW-0812">Transmembrane</keyword>
<dbReference type="PANTHER" id="PTHR36838:SF4">
    <property type="entry name" value="AUXIN EFFLUX CARRIER FAMILY PROTEIN"/>
    <property type="match status" value="1"/>
</dbReference>
<dbReference type="GO" id="GO:0005886">
    <property type="term" value="C:plasma membrane"/>
    <property type="evidence" value="ECO:0007669"/>
    <property type="project" value="UniProtKB-SubCell"/>
</dbReference>
<keyword evidence="4" id="KW-1003">Cell membrane</keyword>
<gene>
    <name evidence="9" type="ORF">CENDO_06935</name>
</gene>
<dbReference type="RefSeq" id="WP_246014201.1">
    <property type="nucleotide sequence ID" value="NZ_CP039247.1"/>
</dbReference>
<feature type="transmembrane region" description="Helical" evidence="8">
    <location>
        <begin position="64"/>
        <end position="86"/>
    </location>
</feature>
<accession>A0A4P7QFY3</accession>
<evidence type="ECO:0000256" key="8">
    <source>
        <dbReference type="SAM" id="Phobius"/>
    </source>
</evidence>
<proteinExistence type="inferred from homology"/>
<dbReference type="PANTHER" id="PTHR36838">
    <property type="entry name" value="AUXIN EFFLUX CARRIER FAMILY PROTEIN"/>
    <property type="match status" value="1"/>
</dbReference>
<dbReference type="Pfam" id="PF03547">
    <property type="entry name" value="Mem_trans"/>
    <property type="match status" value="1"/>
</dbReference>
<evidence type="ECO:0000256" key="3">
    <source>
        <dbReference type="ARBA" id="ARBA00022448"/>
    </source>
</evidence>
<dbReference type="InterPro" id="IPR038770">
    <property type="entry name" value="Na+/solute_symporter_sf"/>
</dbReference>
<evidence type="ECO:0000313" key="10">
    <source>
        <dbReference type="Proteomes" id="UP000296352"/>
    </source>
</evidence>
<feature type="transmembrane region" description="Helical" evidence="8">
    <location>
        <begin position="286"/>
        <end position="309"/>
    </location>
</feature>